<feature type="region of interest" description="Disordered" evidence="1">
    <location>
        <begin position="1"/>
        <end position="231"/>
    </location>
</feature>
<dbReference type="RefSeq" id="XP_030999975.1">
    <property type="nucleotide sequence ID" value="XM_031136999.1"/>
</dbReference>
<gene>
    <name evidence="2" type="ORF">E0L32_002773</name>
</gene>
<feature type="compositionally biased region" description="Basic and acidic residues" evidence="1">
    <location>
        <begin position="252"/>
        <end position="263"/>
    </location>
</feature>
<dbReference type="OrthoDB" id="5391950at2759"/>
<feature type="region of interest" description="Disordered" evidence="1">
    <location>
        <begin position="250"/>
        <end position="305"/>
    </location>
</feature>
<dbReference type="GeneID" id="41970220"/>
<proteinExistence type="predicted"/>
<dbReference type="EMBL" id="SKBQ01000011">
    <property type="protein sequence ID" value="TPX18264.1"/>
    <property type="molecule type" value="Genomic_DNA"/>
</dbReference>
<feature type="compositionally biased region" description="Acidic residues" evidence="1">
    <location>
        <begin position="212"/>
        <end position="224"/>
    </location>
</feature>
<accession>A0A507BHK1</accession>
<dbReference type="InParanoid" id="A0A507BHK1"/>
<feature type="compositionally biased region" description="Low complexity" evidence="1">
    <location>
        <begin position="104"/>
        <end position="125"/>
    </location>
</feature>
<comment type="caution">
    <text evidence="2">The sequence shown here is derived from an EMBL/GenBank/DDBJ whole genome shotgun (WGS) entry which is preliminary data.</text>
</comment>
<keyword evidence="3" id="KW-1185">Reference proteome</keyword>
<dbReference type="AlphaFoldDB" id="A0A507BHK1"/>
<sequence length="305" mass="33093">MPDSTPHSTPKRKHTQFSSDGSSQDPHTAKFSFEVPSDDVDDGNGSPRTKVAHKFKGLALEGGGGVNNDLARYGSPPSPTPSGEAMDVDTGVRKRIRLPEDVDTAAPANPTQTPAAASEPAAAEASKGEWATSLQADVDPAIVRPLKNIGRLEKSYPSINRLSESKSRRKRAGTPPLVGTTTKAGLADQEGDPEAEIVEPVRASLTWHEDEITVYDPDDEDDDGTGINGIGFKPTAAIAYARTMKRKQQLAEYKKREEREARAKRSQRRRGSPELETARPPQRDEPGSPRKVRFMEFEPTSAVTT</sequence>
<evidence type="ECO:0000313" key="3">
    <source>
        <dbReference type="Proteomes" id="UP000319257"/>
    </source>
</evidence>
<name>A0A507BHK1_9PEZI</name>
<evidence type="ECO:0000313" key="2">
    <source>
        <dbReference type="EMBL" id="TPX18264.1"/>
    </source>
</evidence>
<protein>
    <submittedName>
        <fullName evidence="2">Uncharacterized protein</fullName>
    </submittedName>
</protein>
<organism evidence="2 3">
    <name type="scientific">Thyridium curvatum</name>
    <dbReference type="NCBI Taxonomy" id="1093900"/>
    <lineage>
        <taxon>Eukaryota</taxon>
        <taxon>Fungi</taxon>
        <taxon>Dikarya</taxon>
        <taxon>Ascomycota</taxon>
        <taxon>Pezizomycotina</taxon>
        <taxon>Sordariomycetes</taxon>
        <taxon>Sordariomycetidae</taxon>
        <taxon>Thyridiales</taxon>
        <taxon>Thyridiaceae</taxon>
        <taxon>Thyridium</taxon>
    </lineage>
</organism>
<feature type="compositionally biased region" description="Polar residues" evidence="1">
    <location>
        <begin position="16"/>
        <end position="26"/>
    </location>
</feature>
<evidence type="ECO:0000256" key="1">
    <source>
        <dbReference type="SAM" id="MobiDB-lite"/>
    </source>
</evidence>
<dbReference type="Proteomes" id="UP000319257">
    <property type="component" value="Unassembled WGS sequence"/>
</dbReference>
<feature type="compositionally biased region" description="Basic and acidic residues" evidence="1">
    <location>
        <begin position="271"/>
        <end position="296"/>
    </location>
</feature>
<reference evidence="2 3" key="1">
    <citation type="submission" date="2019-06" db="EMBL/GenBank/DDBJ databases">
        <title>Draft genome sequence of the filamentous fungus Phialemoniopsis curvata isolated from diesel fuel.</title>
        <authorList>
            <person name="Varaljay V.A."/>
            <person name="Lyon W.J."/>
            <person name="Crouch A.L."/>
            <person name="Drake C.E."/>
            <person name="Hollomon J.M."/>
            <person name="Nadeau L.J."/>
            <person name="Nunn H.S."/>
            <person name="Stevenson B.S."/>
            <person name="Bojanowski C.L."/>
            <person name="Crookes-Goodson W.J."/>
        </authorList>
    </citation>
    <scope>NUCLEOTIDE SEQUENCE [LARGE SCALE GENOMIC DNA]</scope>
    <source>
        <strain evidence="2 3">D216</strain>
    </source>
</reference>